<evidence type="ECO:0000313" key="1">
    <source>
        <dbReference type="EMBL" id="KAL0957559.1"/>
    </source>
</evidence>
<dbReference type="Proteomes" id="UP001556367">
    <property type="component" value="Unassembled WGS sequence"/>
</dbReference>
<comment type="caution">
    <text evidence="1">The sequence shown here is derived from an EMBL/GenBank/DDBJ whole genome shotgun (WGS) entry which is preliminary data.</text>
</comment>
<accession>A0ABR3JP21</accession>
<proteinExistence type="predicted"/>
<keyword evidence="2" id="KW-1185">Reference proteome</keyword>
<reference evidence="2" key="1">
    <citation type="submission" date="2024-06" db="EMBL/GenBank/DDBJ databases">
        <title>Multi-omics analyses provide insights into the biosynthesis of the anticancer antibiotic pleurotin in Hohenbuehelia grisea.</title>
        <authorList>
            <person name="Weaver J.A."/>
            <person name="Alberti F."/>
        </authorList>
    </citation>
    <scope>NUCLEOTIDE SEQUENCE [LARGE SCALE GENOMIC DNA]</scope>
    <source>
        <strain evidence="2">T-177</strain>
    </source>
</reference>
<gene>
    <name evidence="1" type="ORF">HGRIS_001346</name>
</gene>
<sequence>MDIDWPGMSSEVVADIATEEIDETVTFHMPIKNSTTDVPLLEPNFDCDLVIPRHVQKFSMYGSTFSWKGTFLFPSS</sequence>
<dbReference type="EMBL" id="JASNQZ010000005">
    <property type="protein sequence ID" value="KAL0957559.1"/>
    <property type="molecule type" value="Genomic_DNA"/>
</dbReference>
<name>A0ABR3JP21_9AGAR</name>
<evidence type="ECO:0000313" key="2">
    <source>
        <dbReference type="Proteomes" id="UP001556367"/>
    </source>
</evidence>
<protein>
    <submittedName>
        <fullName evidence="1">Uncharacterized protein</fullName>
    </submittedName>
</protein>
<organism evidence="1 2">
    <name type="scientific">Hohenbuehelia grisea</name>
    <dbReference type="NCBI Taxonomy" id="104357"/>
    <lineage>
        <taxon>Eukaryota</taxon>
        <taxon>Fungi</taxon>
        <taxon>Dikarya</taxon>
        <taxon>Basidiomycota</taxon>
        <taxon>Agaricomycotina</taxon>
        <taxon>Agaricomycetes</taxon>
        <taxon>Agaricomycetidae</taxon>
        <taxon>Agaricales</taxon>
        <taxon>Pleurotineae</taxon>
        <taxon>Pleurotaceae</taxon>
        <taxon>Hohenbuehelia</taxon>
    </lineage>
</organism>